<sequence length="67" mass="7746">MTNELKNLVEKNLLKEDSKMSSSLKKIYTKGGDIEVVVKVLIEKVTNGYNGNFRFEFDGEVLEYDRK</sequence>
<name>A0A1V5ZMP8_9BACT</name>
<accession>A0A1V5ZMP8</accession>
<dbReference type="Proteomes" id="UP000485621">
    <property type="component" value="Unassembled WGS sequence"/>
</dbReference>
<dbReference type="AlphaFoldDB" id="A0A1V5ZMP8"/>
<reference evidence="1" key="1">
    <citation type="submission" date="2017-02" db="EMBL/GenBank/DDBJ databases">
        <title>Delving into the versatile metabolic prowess of the omnipresent phylum Bacteroidetes.</title>
        <authorList>
            <person name="Nobu M.K."/>
            <person name="Mei R."/>
            <person name="Narihiro T."/>
            <person name="Kuroda K."/>
            <person name="Liu W.-T."/>
        </authorList>
    </citation>
    <scope>NUCLEOTIDE SEQUENCE</scope>
    <source>
        <strain evidence="1">ADurb.Bin160</strain>
    </source>
</reference>
<protein>
    <submittedName>
        <fullName evidence="1">Uncharacterized protein</fullName>
    </submittedName>
</protein>
<evidence type="ECO:0000313" key="1">
    <source>
        <dbReference type="EMBL" id="OQB41316.1"/>
    </source>
</evidence>
<proteinExistence type="predicted"/>
<dbReference type="EMBL" id="MWDB01000019">
    <property type="protein sequence ID" value="OQB41316.1"/>
    <property type="molecule type" value="Genomic_DNA"/>
</dbReference>
<gene>
    <name evidence="1" type="ORF">BWY04_00917</name>
</gene>
<comment type="caution">
    <text evidence="1">The sequence shown here is derived from an EMBL/GenBank/DDBJ whole genome shotgun (WGS) entry which is preliminary data.</text>
</comment>
<organism evidence="1">
    <name type="scientific">candidate division CPR1 bacterium ADurb.Bin160</name>
    <dbReference type="NCBI Taxonomy" id="1852826"/>
    <lineage>
        <taxon>Bacteria</taxon>
        <taxon>candidate division CPR1</taxon>
    </lineage>
</organism>